<comment type="subcellular location">
    <subcellularLocation>
        <location evidence="1">Cell membrane</location>
    </subcellularLocation>
</comment>
<dbReference type="InterPro" id="IPR022781">
    <property type="entry name" value="Flagellar_biosynth_FliO"/>
</dbReference>
<dbReference type="STRING" id="795359.TOPB45_1334"/>
<evidence type="ECO:0000256" key="2">
    <source>
        <dbReference type="ARBA" id="ARBA00022475"/>
    </source>
</evidence>
<dbReference type="OrthoDB" id="9807398at2"/>
<dbReference type="GO" id="GO:0016020">
    <property type="term" value="C:membrane"/>
    <property type="evidence" value="ECO:0007669"/>
    <property type="project" value="InterPro"/>
</dbReference>
<accession>F8C2L8</accession>
<evidence type="ECO:0000256" key="3">
    <source>
        <dbReference type="ARBA" id="ARBA00022692"/>
    </source>
</evidence>
<dbReference type="EMBL" id="CP002829">
    <property type="protein sequence ID" value="AEH23415.1"/>
    <property type="molecule type" value="Genomic_DNA"/>
</dbReference>
<evidence type="ECO:0000256" key="5">
    <source>
        <dbReference type="ARBA" id="ARBA00023136"/>
    </source>
</evidence>
<keyword evidence="2" id="KW-1003">Cell membrane</keyword>
<protein>
    <recommendedName>
        <fullName evidence="9">Flagellar biosynthetic protein FliO</fullName>
    </recommendedName>
</protein>
<proteinExistence type="predicted"/>
<evidence type="ECO:0000256" key="4">
    <source>
        <dbReference type="ARBA" id="ARBA00022989"/>
    </source>
</evidence>
<evidence type="ECO:0008006" key="9">
    <source>
        <dbReference type="Google" id="ProtNLM"/>
    </source>
</evidence>
<dbReference type="RefSeq" id="WP_013910113.1">
    <property type="nucleotide sequence ID" value="NC_015682.1"/>
</dbReference>
<keyword evidence="4 6" id="KW-1133">Transmembrane helix</keyword>
<evidence type="ECO:0000313" key="7">
    <source>
        <dbReference type="EMBL" id="AEH23415.1"/>
    </source>
</evidence>
<gene>
    <name evidence="7" type="ordered locus">TOPB45_1334</name>
</gene>
<evidence type="ECO:0000256" key="6">
    <source>
        <dbReference type="SAM" id="Phobius"/>
    </source>
</evidence>
<dbReference type="eggNOG" id="COG3190">
    <property type="taxonomic scope" value="Bacteria"/>
</dbReference>
<evidence type="ECO:0000256" key="1">
    <source>
        <dbReference type="ARBA" id="ARBA00004236"/>
    </source>
</evidence>
<dbReference type="Pfam" id="PF04347">
    <property type="entry name" value="FliO"/>
    <property type="match status" value="1"/>
</dbReference>
<reference evidence="7 8" key="1">
    <citation type="journal article" date="2013" name="Genome Announc.">
        <title>Complete genome sequence of the hyperthermophilic sulfate-reducing bacterium Thermodesulfobacterium geofontis OPF15T.</title>
        <authorList>
            <person name="Elkins J.G."/>
            <person name="Hamilton-Brehm S.D."/>
            <person name="Lucas S."/>
            <person name="Han J."/>
            <person name="Lapidus A."/>
            <person name="Cheng J.F."/>
            <person name="Goodwin L.A."/>
            <person name="Pitluck S."/>
            <person name="Peters L."/>
            <person name="Mikhailova N."/>
            <person name="Davenport K.W."/>
            <person name="Detter J.C."/>
            <person name="Han C.S."/>
            <person name="Tapia R."/>
            <person name="Land M.L."/>
            <person name="Hauser L."/>
            <person name="Kyrpides N.C."/>
            <person name="Ivanova N.N."/>
            <person name="Pagani I."/>
            <person name="Bruce D."/>
            <person name="Woyke T."/>
            <person name="Cottingham R.W."/>
        </authorList>
    </citation>
    <scope>NUCLEOTIDE SEQUENCE [LARGE SCALE GENOMIC DNA]</scope>
    <source>
        <strain evidence="7 8">OPF15</strain>
    </source>
</reference>
<sequence length="83" mass="9650">MEWINYLQSLGIILLILSFLPLGAHFYKKLNVKKFASDYIKILEIKPINYKAQILLIEVKNRKILLGYSDKGFTYLGEIKDDA</sequence>
<dbReference type="KEGG" id="top:TOPB45_1334"/>
<keyword evidence="3 6" id="KW-0812">Transmembrane</keyword>
<keyword evidence="5 6" id="KW-0472">Membrane</keyword>
<feature type="transmembrane region" description="Helical" evidence="6">
    <location>
        <begin position="6"/>
        <end position="27"/>
    </location>
</feature>
<name>F8C2L8_THEGP</name>
<keyword evidence="8" id="KW-1185">Reference proteome</keyword>
<dbReference type="PATRIC" id="fig|795359.3.peg.1355"/>
<evidence type="ECO:0000313" key="8">
    <source>
        <dbReference type="Proteomes" id="UP000006583"/>
    </source>
</evidence>
<organism evidence="7 8">
    <name type="scientific">Thermodesulfobacterium geofontis (strain OPF15)</name>
    <dbReference type="NCBI Taxonomy" id="795359"/>
    <lineage>
        <taxon>Bacteria</taxon>
        <taxon>Pseudomonadati</taxon>
        <taxon>Thermodesulfobacteriota</taxon>
        <taxon>Thermodesulfobacteria</taxon>
        <taxon>Thermodesulfobacteriales</taxon>
        <taxon>Thermodesulfobacteriaceae</taxon>
        <taxon>Thermodesulfobacterium</taxon>
    </lineage>
</organism>
<dbReference type="Proteomes" id="UP000006583">
    <property type="component" value="Chromosome"/>
</dbReference>
<dbReference type="GO" id="GO:0044781">
    <property type="term" value="P:bacterial-type flagellum organization"/>
    <property type="evidence" value="ECO:0007669"/>
    <property type="project" value="InterPro"/>
</dbReference>
<dbReference type="HOGENOM" id="CLU_2541478_0_0_0"/>
<dbReference type="AlphaFoldDB" id="F8C2L8"/>